<keyword evidence="4" id="KW-1003">Cell membrane</keyword>
<dbReference type="InterPro" id="IPR038377">
    <property type="entry name" value="Na/Glc_symporter_sf"/>
</dbReference>
<evidence type="ECO:0000256" key="3">
    <source>
        <dbReference type="ARBA" id="ARBA00022448"/>
    </source>
</evidence>
<proteinExistence type="inferred from homology"/>
<keyword evidence="8" id="KW-0406">Ion transport</keyword>
<dbReference type="InterPro" id="IPR051163">
    <property type="entry name" value="Sodium:Solute_Symporter_SSF"/>
</dbReference>
<evidence type="ECO:0000256" key="11">
    <source>
        <dbReference type="RuleBase" id="RU362091"/>
    </source>
</evidence>
<dbReference type="PANTHER" id="PTHR42985:SF40">
    <property type="entry name" value="LD47995P-RELATED"/>
    <property type="match status" value="1"/>
</dbReference>
<keyword evidence="3" id="KW-0813">Transport</keyword>
<feature type="transmembrane region" description="Helical" evidence="12">
    <location>
        <begin position="192"/>
        <end position="219"/>
    </location>
</feature>
<gene>
    <name evidence="13" type="ORF">LARSCL_LOCUS21975</name>
</gene>
<keyword evidence="9 12" id="KW-0472">Membrane</keyword>
<evidence type="ECO:0000256" key="7">
    <source>
        <dbReference type="ARBA" id="ARBA00023053"/>
    </source>
</evidence>
<evidence type="ECO:0000256" key="1">
    <source>
        <dbReference type="ARBA" id="ARBA00004651"/>
    </source>
</evidence>
<evidence type="ECO:0000313" key="14">
    <source>
        <dbReference type="Proteomes" id="UP001497382"/>
    </source>
</evidence>
<comment type="subcellular location">
    <subcellularLocation>
        <location evidence="1">Cell membrane</location>
        <topology evidence="1">Multi-pass membrane protein</topology>
    </subcellularLocation>
</comment>
<feature type="transmembrane region" description="Helical" evidence="12">
    <location>
        <begin position="385"/>
        <end position="405"/>
    </location>
</feature>
<evidence type="ECO:0000256" key="5">
    <source>
        <dbReference type="ARBA" id="ARBA00022692"/>
    </source>
</evidence>
<feature type="transmembrane region" description="Helical" evidence="12">
    <location>
        <begin position="52"/>
        <end position="72"/>
    </location>
</feature>
<reference evidence="13 14" key="1">
    <citation type="submission" date="2024-04" db="EMBL/GenBank/DDBJ databases">
        <authorList>
            <person name="Rising A."/>
            <person name="Reimegard J."/>
            <person name="Sonavane S."/>
            <person name="Akerstrom W."/>
            <person name="Nylinder S."/>
            <person name="Hedman E."/>
            <person name="Kallberg Y."/>
        </authorList>
    </citation>
    <scope>NUCLEOTIDE SEQUENCE [LARGE SCALE GENOMIC DNA]</scope>
</reference>
<evidence type="ECO:0000256" key="8">
    <source>
        <dbReference type="ARBA" id="ARBA00023065"/>
    </source>
</evidence>
<feature type="transmembrane region" description="Helical" evidence="12">
    <location>
        <begin position="411"/>
        <end position="432"/>
    </location>
</feature>
<protein>
    <recommendedName>
        <fullName evidence="15">Sodium-dependent multivitamin transporter</fullName>
    </recommendedName>
</protein>
<organism evidence="13 14">
    <name type="scientific">Larinioides sclopetarius</name>
    <dbReference type="NCBI Taxonomy" id="280406"/>
    <lineage>
        <taxon>Eukaryota</taxon>
        <taxon>Metazoa</taxon>
        <taxon>Ecdysozoa</taxon>
        <taxon>Arthropoda</taxon>
        <taxon>Chelicerata</taxon>
        <taxon>Arachnida</taxon>
        <taxon>Araneae</taxon>
        <taxon>Araneomorphae</taxon>
        <taxon>Entelegynae</taxon>
        <taxon>Araneoidea</taxon>
        <taxon>Araneidae</taxon>
        <taxon>Larinioides</taxon>
    </lineage>
</organism>
<sequence length="585" mass="64719">MDYSKGTFAVIDYIIFVLMLVFSASVGIYYHFAGDRQKTSKEYFLANKNMPIIPVAFSLMASFMSAITILGLAAENYMNGSQFVIINIAYIFGTPIAAYVFLPVFYQMQATSAFEYLEKRFSKETRLLASSVFILQMVVYMSIVLYAPALTLSAVTGLSKWFSVMSIGVVCTFYCTIGGMKAVLWTDLFQSLLMFSAVFAVIAKGVTDVGGFSEVWRIADEGKRIEFFNFDPDPTVRHTVWTLAVGGIFTYVSIYAVNQAQVQRLLTVKSLKEAQIALFLNWPLTSLLSLTASFAGIVVYANLAKCDPILRHEETHIETADQILPYFVMVSLTMFPGLPGLFVAGVFSASLSSVSSAINSLAAVTVEDFLYPLCFHHMSEKQVNFFTKLIALSYGILCILLTFIVDHLGGVLQAALSLINVVGGPMLGLFSLGMFFRRTNVKGAVIGFVVSLSLGFWISISAVMRSQKPKIDEYRSTDGCPANFLSNTTQFSVSSVGNETFVGNSTMSTLDFSTKEEEYIFPLLKLSYMWYAGFGYITCIVVGYFASLICGKRRYVNPALLSPLVQFKSSRKEPISEVLQMDECT</sequence>
<dbReference type="InterPro" id="IPR001734">
    <property type="entry name" value="Na/solute_symporter"/>
</dbReference>
<comment type="caution">
    <text evidence="13">The sequence shown here is derived from an EMBL/GenBank/DDBJ whole genome shotgun (WGS) entry which is preliminary data.</text>
</comment>
<feature type="transmembrane region" description="Helical" evidence="12">
    <location>
        <begin position="278"/>
        <end position="303"/>
    </location>
</feature>
<dbReference type="Pfam" id="PF00474">
    <property type="entry name" value="SSF"/>
    <property type="match status" value="1"/>
</dbReference>
<dbReference type="GO" id="GO:0006814">
    <property type="term" value="P:sodium ion transport"/>
    <property type="evidence" value="ECO:0007669"/>
    <property type="project" value="UniProtKB-KW"/>
</dbReference>
<feature type="transmembrane region" description="Helical" evidence="12">
    <location>
        <begin position="13"/>
        <end position="32"/>
    </location>
</feature>
<comment type="similarity">
    <text evidence="2 11">Belongs to the sodium:solute symporter (SSF) (TC 2.A.21) family.</text>
</comment>
<dbReference type="CDD" id="cd11492">
    <property type="entry name" value="SLC5sbd_NIS-SMVT"/>
    <property type="match status" value="1"/>
</dbReference>
<keyword evidence="7" id="KW-0915">Sodium</keyword>
<feature type="transmembrane region" description="Helical" evidence="12">
    <location>
        <begin position="528"/>
        <end position="550"/>
    </location>
</feature>
<dbReference type="EMBL" id="CAXIEN010000560">
    <property type="protein sequence ID" value="CAL1300492.1"/>
    <property type="molecule type" value="Genomic_DNA"/>
</dbReference>
<dbReference type="Gene3D" id="1.20.1730.10">
    <property type="entry name" value="Sodium/glucose cotransporter"/>
    <property type="match status" value="1"/>
</dbReference>
<evidence type="ECO:0000313" key="13">
    <source>
        <dbReference type="EMBL" id="CAL1300492.1"/>
    </source>
</evidence>
<dbReference type="Proteomes" id="UP001497382">
    <property type="component" value="Unassembled WGS sequence"/>
</dbReference>
<evidence type="ECO:0000256" key="12">
    <source>
        <dbReference type="SAM" id="Phobius"/>
    </source>
</evidence>
<feature type="transmembrane region" description="Helical" evidence="12">
    <location>
        <begin position="84"/>
        <end position="106"/>
    </location>
</feature>
<feature type="transmembrane region" description="Helical" evidence="12">
    <location>
        <begin position="161"/>
        <end position="180"/>
    </location>
</feature>
<keyword evidence="10" id="KW-0739">Sodium transport</keyword>
<name>A0AAV2BXI9_9ARAC</name>
<dbReference type="GO" id="GO:0005886">
    <property type="term" value="C:plasma membrane"/>
    <property type="evidence" value="ECO:0007669"/>
    <property type="project" value="UniProtKB-SubCell"/>
</dbReference>
<feature type="transmembrane region" description="Helical" evidence="12">
    <location>
        <begin position="127"/>
        <end position="149"/>
    </location>
</feature>
<dbReference type="AlphaFoldDB" id="A0AAV2BXI9"/>
<dbReference type="NCBIfam" id="TIGR00813">
    <property type="entry name" value="sss"/>
    <property type="match status" value="1"/>
</dbReference>
<evidence type="ECO:0008006" key="15">
    <source>
        <dbReference type="Google" id="ProtNLM"/>
    </source>
</evidence>
<dbReference type="GO" id="GO:0015293">
    <property type="term" value="F:symporter activity"/>
    <property type="evidence" value="ECO:0007669"/>
    <property type="project" value="TreeGrafter"/>
</dbReference>
<evidence type="ECO:0000256" key="9">
    <source>
        <dbReference type="ARBA" id="ARBA00023136"/>
    </source>
</evidence>
<keyword evidence="6 12" id="KW-1133">Transmembrane helix</keyword>
<accession>A0AAV2BXI9</accession>
<evidence type="ECO:0000256" key="4">
    <source>
        <dbReference type="ARBA" id="ARBA00022475"/>
    </source>
</evidence>
<keyword evidence="14" id="KW-1185">Reference proteome</keyword>
<feature type="transmembrane region" description="Helical" evidence="12">
    <location>
        <begin position="444"/>
        <end position="464"/>
    </location>
</feature>
<feature type="transmembrane region" description="Helical" evidence="12">
    <location>
        <begin position="239"/>
        <end position="257"/>
    </location>
</feature>
<evidence type="ECO:0000256" key="2">
    <source>
        <dbReference type="ARBA" id="ARBA00006434"/>
    </source>
</evidence>
<evidence type="ECO:0000256" key="6">
    <source>
        <dbReference type="ARBA" id="ARBA00022989"/>
    </source>
</evidence>
<keyword evidence="5 12" id="KW-0812">Transmembrane</keyword>
<evidence type="ECO:0000256" key="10">
    <source>
        <dbReference type="ARBA" id="ARBA00023201"/>
    </source>
</evidence>
<feature type="transmembrane region" description="Helical" evidence="12">
    <location>
        <begin position="323"/>
        <end position="347"/>
    </location>
</feature>
<dbReference type="PANTHER" id="PTHR42985">
    <property type="entry name" value="SODIUM-COUPLED MONOCARBOXYLATE TRANSPORTER"/>
    <property type="match status" value="1"/>
</dbReference>
<dbReference type="PROSITE" id="PS50283">
    <property type="entry name" value="NA_SOLUT_SYMP_3"/>
    <property type="match status" value="1"/>
</dbReference>